<dbReference type="Proteomes" id="UP001084197">
    <property type="component" value="Unassembled WGS sequence"/>
</dbReference>
<reference evidence="1" key="1">
    <citation type="submission" date="2022-11" db="EMBL/GenBank/DDBJ databases">
        <title>WGS of Natronobacillus azotifigens 24KS-1, an anaerobic diazotrophic haloalkaliphile from soda-rich habitats.</title>
        <authorList>
            <person name="Sorokin D.Y."/>
            <person name="Merkel A.Y."/>
        </authorList>
    </citation>
    <scope>NUCLEOTIDE SEQUENCE</scope>
    <source>
        <strain evidence="1">24KS-1</strain>
    </source>
</reference>
<evidence type="ECO:0000313" key="1">
    <source>
        <dbReference type="EMBL" id="MCZ0702517.1"/>
    </source>
</evidence>
<comment type="caution">
    <text evidence="1">The sequence shown here is derived from an EMBL/GenBank/DDBJ whole genome shotgun (WGS) entry which is preliminary data.</text>
</comment>
<protein>
    <submittedName>
        <fullName evidence="1">Uncharacterized protein</fullName>
    </submittedName>
</protein>
<dbReference type="AlphaFoldDB" id="A0A9J6RAB7"/>
<proteinExistence type="predicted"/>
<keyword evidence="2" id="KW-1185">Reference proteome</keyword>
<evidence type="ECO:0000313" key="2">
    <source>
        <dbReference type="Proteomes" id="UP001084197"/>
    </source>
</evidence>
<dbReference type="Gene3D" id="3.90.1720.10">
    <property type="entry name" value="endopeptidase domain like (from Nostoc punctiforme)"/>
    <property type="match status" value="1"/>
</dbReference>
<sequence>MKKRIVYLIFLDTGTFLARAIDMYTKTSLNHVSISLDQQFNYVYSFGRKRPYNPLIGGFVRENLHLPFFKKAKCAIYQLKISESQYEVLQQRIMLMESHKHLYRYNFLGLFGIILNKEFQRDNAFFCSQFVATLLQDCGAYQLPKPPGLIRPQDLKSWHELKLIYHGSLQEYLYTIDGQEQSAQLEYQEPPVKLG</sequence>
<name>A0A9J6RAB7_9BACI</name>
<organism evidence="1 2">
    <name type="scientific">Natronobacillus azotifigens</name>
    <dbReference type="NCBI Taxonomy" id="472978"/>
    <lineage>
        <taxon>Bacteria</taxon>
        <taxon>Bacillati</taxon>
        <taxon>Bacillota</taxon>
        <taxon>Bacilli</taxon>
        <taxon>Bacillales</taxon>
        <taxon>Bacillaceae</taxon>
        <taxon>Natronobacillus</taxon>
    </lineage>
</organism>
<accession>A0A9J6RAB7</accession>
<dbReference type="EMBL" id="JAPRAT010000006">
    <property type="protein sequence ID" value="MCZ0702517.1"/>
    <property type="molecule type" value="Genomic_DNA"/>
</dbReference>
<gene>
    <name evidence="1" type="ORF">OWO01_04750</name>
</gene>
<dbReference type="RefSeq" id="WP_268779289.1">
    <property type="nucleotide sequence ID" value="NZ_JAPRAT010000006.1"/>
</dbReference>
<dbReference type="SUPFAM" id="SSF54001">
    <property type="entry name" value="Cysteine proteinases"/>
    <property type="match status" value="1"/>
</dbReference>
<dbReference type="InterPro" id="IPR038765">
    <property type="entry name" value="Papain-like_cys_pep_sf"/>
</dbReference>